<proteinExistence type="predicted"/>
<dbReference type="InterPro" id="IPR050595">
    <property type="entry name" value="Bact_response_regulator"/>
</dbReference>
<organism evidence="6 7">
    <name type="scientific">Actinoplanes ianthinogenes</name>
    <dbReference type="NCBI Taxonomy" id="122358"/>
    <lineage>
        <taxon>Bacteria</taxon>
        <taxon>Bacillati</taxon>
        <taxon>Actinomycetota</taxon>
        <taxon>Actinomycetes</taxon>
        <taxon>Micromonosporales</taxon>
        <taxon>Micromonosporaceae</taxon>
        <taxon>Actinoplanes</taxon>
    </lineage>
</organism>
<dbReference type="RefSeq" id="WP_189329606.1">
    <property type="nucleotide sequence ID" value="NZ_AP023356.1"/>
</dbReference>
<keyword evidence="2" id="KW-0808">Transferase</keyword>
<dbReference type="InterPro" id="IPR029016">
    <property type="entry name" value="GAF-like_dom_sf"/>
</dbReference>
<evidence type="ECO:0000313" key="7">
    <source>
        <dbReference type="Proteomes" id="UP000676967"/>
    </source>
</evidence>
<accession>A0ABM7LZN3</accession>
<name>A0ABM7LZN3_9ACTN</name>
<evidence type="ECO:0000259" key="5">
    <source>
        <dbReference type="PROSITE" id="PS50110"/>
    </source>
</evidence>
<sequence length="297" mass="30744">MASIVIAEDDRDIAELLTTVMNSAGHTVRIAPDGAAALDVIGSTTPDLVILDHHMPGMSGLEVADRLRSDPATAGLPVIMMSAATPAAARQLCDVTISKPVRPKHLVEAVNELLAAYPAGEHPPVAHPDAAAHLADVPRLLAVSDFLTRPARAAGLDAFAERLAVLTGTPTAAVTLMLNDTVVVAGSYGLPTWVREAGGVPAEWSPDAIVVAEDVPVLIADSRESEEYASSPLFAVSGIRSYASVPLHSPEGHIVGTLCVMDEKPGTCTEDTVQILHSQRAAALGLLSPAGQAPIVP</sequence>
<dbReference type="InterPro" id="IPR003018">
    <property type="entry name" value="GAF"/>
</dbReference>
<evidence type="ECO:0000256" key="3">
    <source>
        <dbReference type="ARBA" id="ARBA00022777"/>
    </source>
</evidence>
<dbReference type="PROSITE" id="PS50110">
    <property type="entry name" value="RESPONSE_REGULATORY"/>
    <property type="match status" value="1"/>
</dbReference>
<dbReference type="InterPro" id="IPR001789">
    <property type="entry name" value="Sig_transdc_resp-reg_receiver"/>
</dbReference>
<dbReference type="Pfam" id="PF00072">
    <property type="entry name" value="Response_reg"/>
    <property type="match status" value="1"/>
</dbReference>
<protein>
    <recommendedName>
        <fullName evidence="5">Response regulatory domain-containing protein</fullName>
    </recommendedName>
</protein>
<keyword evidence="7" id="KW-1185">Reference proteome</keyword>
<dbReference type="SMART" id="SM00448">
    <property type="entry name" value="REC"/>
    <property type="match status" value="1"/>
</dbReference>
<dbReference type="SUPFAM" id="SSF55781">
    <property type="entry name" value="GAF domain-like"/>
    <property type="match status" value="1"/>
</dbReference>
<gene>
    <name evidence="6" type="ORF">Aiant_54260</name>
</gene>
<dbReference type="Proteomes" id="UP000676967">
    <property type="component" value="Chromosome"/>
</dbReference>
<keyword evidence="3" id="KW-0418">Kinase</keyword>
<dbReference type="PANTHER" id="PTHR44591">
    <property type="entry name" value="STRESS RESPONSE REGULATOR PROTEIN 1"/>
    <property type="match status" value="1"/>
</dbReference>
<dbReference type="InterPro" id="IPR011006">
    <property type="entry name" value="CheY-like_superfamily"/>
</dbReference>
<dbReference type="SUPFAM" id="SSF52172">
    <property type="entry name" value="CheY-like"/>
    <property type="match status" value="1"/>
</dbReference>
<evidence type="ECO:0000256" key="4">
    <source>
        <dbReference type="PROSITE-ProRule" id="PRU00169"/>
    </source>
</evidence>
<evidence type="ECO:0000313" key="6">
    <source>
        <dbReference type="EMBL" id="BCJ44769.1"/>
    </source>
</evidence>
<keyword evidence="1 4" id="KW-0597">Phosphoprotein</keyword>
<dbReference type="EMBL" id="AP023356">
    <property type="protein sequence ID" value="BCJ44769.1"/>
    <property type="molecule type" value="Genomic_DNA"/>
</dbReference>
<dbReference type="Gene3D" id="3.30.450.40">
    <property type="match status" value="1"/>
</dbReference>
<reference evidence="6 7" key="1">
    <citation type="submission" date="2020-08" db="EMBL/GenBank/DDBJ databases">
        <title>Whole genome shotgun sequence of Actinoplanes ianthinogenes NBRC 13996.</title>
        <authorList>
            <person name="Komaki H."/>
            <person name="Tamura T."/>
        </authorList>
    </citation>
    <scope>NUCLEOTIDE SEQUENCE [LARGE SCALE GENOMIC DNA]</scope>
    <source>
        <strain evidence="6 7">NBRC 13996</strain>
    </source>
</reference>
<dbReference type="PANTHER" id="PTHR44591:SF3">
    <property type="entry name" value="RESPONSE REGULATORY DOMAIN-CONTAINING PROTEIN"/>
    <property type="match status" value="1"/>
</dbReference>
<feature type="modified residue" description="4-aspartylphosphate" evidence="4">
    <location>
        <position position="52"/>
    </location>
</feature>
<dbReference type="Gene3D" id="3.40.50.2300">
    <property type="match status" value="1"/>
</dbReference>
<evidence type="ECO:0000256" key="1">
    <source>
        <dbReference type="ARBA" id="ARBA00022553"/>
    </source>
</evidence>
<feature type="domain" description="Response regulatory" evidence="5">
    <location>
        <begin position="3"/>
        <end position="114"/>
    </location>
</feature>
<evidence type="ECO:0000256" key="2">
    <source>
        <dbReference type="ARBA" id="ARBA00022679"/>
    </source>
</evidence>
<dbReference type="Pfam" id="PF01590">
    <property type="entry name" value="GAF"/>
    <property type="match status" value="1"/>
</dbReference>